<dbReference type="KEGG" id="alus:STSP2_03272"/>
<evidence type="ECO:0000313" key="1">
    <source>
        <dbReference type="EMBL" id="AQT70070.1"/>
    </source>
</evidence>
<dbReference type="Proteomes" id="UP000189674">
    <property type="component" value="Chromosome"/>
</dbReference>
<dbReference type="EMBL" id="CP019791">
    <property type="protein sequence ID" value="AQT70070.1"/>
    <property type="molecule type" value="Genomic_DNA"/>
</dbReference>
<evidence type="ECO:0000313" key="2">
    <source>
        <dbReference type="Proteomes" id="UP000189674"/>
    </source>
</evidence>
<sequence>MKSSGFSHDFKKNKTNEWYTPTYVFDSLGIKFDMDVASPGKDIVPWIPAKKHLTIRDDGLHSQWQGTVWCNPPYGRETSNWLEKMYEHNDGIALVFARIDTSWFYDYCRPANALLFLKGRVKFIRHDQASAYVQDGKVKNNGSGAGSMLVAYGERCERALFGASSRLGPVFRYVS</sequence>
<dbReference type="GO" id="GO:0009307">
    <property type="term" value="P:DNA restriction-modification system"/>
    <property type="evidence" value="ECO:0007669"/>
    <property type="project" value="InterPro"/>
</dbReference>
<dbReference type="GO" id="GO:0003677">
    <property type="term" value="F:DNA binding"/>
    <property type="evidence" value="ECO:0007669"/>
    <property type="project" value="InterPro"/>
</dbReference>
<accession>A0A1U9NR20</accession>
<dbReference type="AlphaFoldDB" id="A0A1U9NR20"/>
<keyword evidence="1" id="KW-0489">Methyltransferase</keyword>
<dbReference type="GO" id="GO:0009007">
    <property type="term" value="F:site-specific DNA-methyltransferase (adenine-specific) activity"/>
    <property type="evidence" value="ECO:0007669"/>
    <property type="project" value="InterPro"/>
</dbReference>
<dbReference type="OrthoDB" id="285990at2"/>
<name>A0A1U9NR20_9BACT</name>
<protein>
    <submittedName>
        <fullName evidence="1">Phage N-6-adenine-methyltransferase</fullName>
    </submittedName>
</protein>
<keyword evidence="1" id="KW-0808">Transferase</keyword>
<reference evidence="2" key="1">
    <citation type="submission" date="2017-02" db="EMBL/GenBank/DDBJ databases">
        <title>Comparative genomics and description of representatives of a novel lineage of planctomycetes thriving in anoxic sediments.</title>
        <authorList>
            <person name="Spring S."/>
            <person name="Bunk B."/>
            <person name="Sproer C."/>
        </authorList>
    </citation>
    <scope>NUCLEOTIDE SEQUENCE [LARGE SCALE GENOMIC DNA]</scope>
    <source>
        <strain evidence="2">ST-NAGAB-D1</strain>
    </source>
</reference>
<proteinExistence type="predicted"/>
<gene>
    <name evidence="1" type="ORF">STSP2_03272</name>
</gene>
<dbReference type="GO" id="GO:0032259">
    <property type="term" value="P:methylation"/>
    <property type="evidence" value="ECO:0007669"/>
    <property type="project" value="UniProtKB-KW"/>
</dbReference>
<dbReference type="RefSeq" id="WP_146663691.1">
    <property type="nucleotide sequence ID" value="NZ_CP019791.1"/>
</dbReference>
<dbReference type="Pfam" id="PF05869">
    <property type="entry name" value="Dam"/>
    <property type="match status" value="1"/>
</dbReference>
<dbReference type="STRING" id="1936003.STSP2_03272"/>
<organism evidence="1 2">
    <name type="scientific">Anaerohalosphaera lusitana</name>
    <dbReference type="NCBI Taxonomy" id="1936003"/>
    <lineage>
        <taxon>Bacteria</taxon>
        <taxon>Pseudomonadati</taxon>
        <taxon>Planctomycetota</taxon>
        <taxon>Phycisphaerae</taxon>
        <taxon>Sedimentisphaerales</taxon>
        <taxon>Anaerohalosphaeraceae</taxon>
        <taxon>Anaerohalosphaera</taxon>
    </lineage>
</organism>
<keyword evidence="2" id="KW-1185">Reference proteome</keyword>
<dbReference type="InterPro" id="IPR008593">
    <property type="entry name" value="Dam_MeTrfase"/>
</dbReference>